<dbReference type="EMBL" id="JABAYA010000059">
    <property type="protein sequence ID" value="KAF7727353.1"/>
    <property type="molecule type" value="Genomic_DNA"/>
</dbReference>
<dbReference type="Gene3D" id="3.80.10.10">
    <property type="entry name" value="Ribonuclease Inhibitor"/>
    <property type="match status" value="2"/>
</dbReference>
<sequence length="544" mass="62652">MEKLSRELLLHIGSYLTQEDLSACVETCHAWNNAFIPLLYKSVTFRSQKQLSRFCHTLHTKKNRARLGQHVRKLVIAYKAQEDELDHLPLICPYVTEIDIGQRLLAFTEHVATTLEEWKDLKKLSLLIDLRKPIDFSIDFLANVTTTLEANPWTNPGWINQAAGLKCVRSLSIVGTADNEEMLSVLERVCKVFPELEELSFVDCLLGKNMPSNIKIEPCKTVRALSFKAYDATLWPRYLAEKFPNVESIVAGFYGNTNESAREGVLELVKAYPQLKYLRTDHDCDWRKNKQFVEKLREIGAPLADLNLDQWSAEACVKAINDFQGSLTKVECYPAKGGPDVLRKILKSLQLCRSLVELELTVCGTDVEIDYLLNTCRHLEKLRIEWPKIVKVGNDTGKGNLHPLKELYLQPSIVEDPVYPYLVQNCPGLVKMSIDYLDSTFTRRQLNLNFPSRSLKYLAVLHVEPMLYKLRQTNKESSNGEDDEPLTRWFNQYQYGEWDEEFDHLHCKELKPRGIYKPKSYMDVMTITCPSLVEFSTRKRNFAC</sequence>
<protein>
    <recommendedName>
        <fullName evidence="1">F-box domain-containing protein</fullName>
    </recommendedName>
</protein>
<comment type="caution">
    <text evidence="2">The sequence shown here is derived from an EMBL/GenBank/DDBJ whole genome shotgun (WGS) entry which is preliminary data.</text>
</comment>
<organism evidence="2 3">
    <name type="scientific">Apophysomyces ossiformis</name>
    <dbReference type="NCBI Taxonomy" id="679940"/>
    <lineage>
        <taxon>Eukaryota</taxon>
        <taxon>Fungi</taxon>
        <taxon>Fungi incertae sedis</taxon>
        <taxon>Mucoromycota</taxon>
        <taxon>Mucoromycotina</taxon>
        <taxon>Mucoromycetes</taxon>
        <taxon>Mucorales</taxon>
        <taxon>Mucorineae</taxon>
        <taxon>Mucoraceae</taxon>
        <taxon>Apophysomyces</taxon>
    </lineage>
</organism>
<gene>
    <name evidence="2" type="ORF">EC973_007662</name>
</gene>
<proteinExistence type="predicted"/>
<dbReference type="AlphaFoldDB" id="A0A8H7BTV5"/>
<accession>A0A8H7BTV5</accession>
<reference evidence="2" key="1">
    <citation type="submission" date="2020-01" db="EMBL/GenBank/DDBJ databases">
        <title>Genome Sequencing of Three Apophysomyces-Like Fungal Strains Confirms a Novel Fungal Genus in the Mucoromycota with divergent Burkholderia-like Endosymbiotic Bacteria.</title>
        <authorList>
            <person name="Stajich J.E."/>
            <person name="Macias A.M."/>
            <person name="Carter-House D."/>
            <person name="Lovett B."/>
            <person name="Kasson L.R."/>
            <person name="Berry K."/>
            <person name="Grigoriev I."/>
            <person name="Chang Y."/>
            <person name="Spatafora J."/>
            <person name="Kasson M.T."/>
        </authorList>
    </citation>
    <scope>NUCLEOTIDE SEQUENCE</scope>
    <source>
        <strain evidence="2">NRRL A-21654</strain>
    </source>
</reference>
<dbReference type="Pfam" id="PF12937">
    <property type="entry name" value="F-box-like"/>
    <property type="match status" value="1"/>
</dbReference>
<dbReference type="OrthoDB" id="2248604at2759"/>
<dbReference type="InterPro" id="IPR032675">
    <property type="entry name" value="LRR_dom_sf"/>
</dbReference>
<name>A0A8H7BTV5_9FUNG</name>
<evidence type="ECO:0000313" key="3">
    <source>
        <dbReference type="Proteomes" id="UP000605846"/>
    </source>
</evidence>
<dbReference type="SUPFAM" id="SSF81383">
    <property type="entry name" value="F-box domain"/>
    <property type="match status" value="1"/>
</dbReference>
<feature type="domain" description="F-box" evidence="1">
    <location>
        <begin position="7"/>
        <end position="46"/>
    </location>
</feature>
<dbReference type="Proteomes" id="UP000605846">
    <property type="component" value="Unassembled WGS sequence"/>
</dbReference>
<dbReference type="InterPro" id="IPR036047">
    <property type="entry name" value="F-box-like_dom_sf"/>
</dbReference>
<evidence type="ECO:0000313" key="2">
    <source>
        <dbReference type="EMBL" id="KAF7727353.1"/>
    </source>
</evidence>
<dbReference type="InterPro" id="IPR001810">
    <property type="entry name" value="F-box_dom"/>
</dbReference>
<evidence type="ECO:0000259" key="1">
    <source>
        <dbReference type="Pfam" id="PF12937"/>
    </source>
</evidence>
<dbReference type="SUPFAM" id="SSF52047">
    <property type="entry name" value="RNI-like"/>
    <property type="match status" value="1"/>
</dbReference>
<keyword evidence="3" id="KW-1185">Reference proteome</keyword>